<dbReference type="AlphaFoldDB" id="A0AAD9JN02"/>
<evidence type="ECO:0000313" key="3">
    <source>
        <dbReference type="EMBL" id="KAK2155982.1"/>
    </source>
</evidence>
<gene>
    <name evidence="3" type="ORF">LSH36_224g01019</name>
</gene>
<feature type="transmembrane region" description="Helical" evidence="2">
    <location>
        <begin position="81"/>
        <end position="103"/>
    </location>
</feature>
<keyword evidence="2" id="KW-0812">Transmembrane</keyword>
<organism evidence="3 4">
    <name type="scientific">Paralvinella palmiformis</name>
    <dbReference type="NCBI Taxonomy" id="53620"/>
    <lineage>
        <taxon>Eukaryota</taxon>
        <taxon>Metazoa</taxon>
        <taxon>Spiralia</taxon>
        <taxon>Lophotrochozoa</taxon>
        <taxon>Annelida</taxon>
        <taxon>Polychaeta</taxon>
        <taxon>Sedentaria</taxon>
        <taxon>Canalipalpata</taxon>
        <taxon>Terebellida</taxon>
        <taxon>Terebelliformia</taxon>
        <taxon>Alvinellidae</taxon>
        <taxon>Paralvinella</taxon>
    </lineage>
</organism>
<protein>
    <submittedName>
        <fullName evidence="3">Uncharacterized protein</fullName>
    </submittedName>
</protein>
<reference evidence="3" key="1">
    <citation type="journal article" date="2023" name="Mol. Biol. Evol.">
        <title>Third-Generation Sequencing Reveals the Adaptive Role of the Epigenome in Three Deep-Sea Polychaetes.</title>
        <authorList>
            <person name="Perez M."/>
            <person name="Aroh O."/>
            <person name="Sun Y."/>
            <person name="Lan Y."/>
            <person name="Juniper S.K."/>
            <person name="Young C.R."/>
            <person name="Angers B."/>
            <person name="Qian P.Y."/>
        </authorList>
    </citation>
    <scope>NUCLEOTIDE SEQUENCE</scope>
    <source>
        <strain evidence="3">P08H-3</strain>
    </source>
</reference>
<feature type="region of interest" description="Disordered" evidence="1">
    <location>
        <begin position="1"/>
        <end position="29"/>
    </location>
</feature>
<proteinExistence type="predicted"/>
<accession>A0AAD9JN02</accession>
<name>A0AAD9JN02_9ANNE</name>
<keyword evidence="2" id="KW-0472">Membrane</keyword>
<evidence type="ECO:0000313" key="4">
    <source>
        <dbReference type="Proteomes" id="UP001208570"/>
    </source>
</evidence>
<evidence type="ECO:0000256" key="2">
    <source>
        <dbReference type="SAM" id="Phobius"/>
    </source>
</evidence>
<evidence type="ECO:0000256" key="1">
    <source>
        <dbReference type="SAM" id="MobiDB-lite"/>
    </source>
</evidence>
<sequence>MAAVTAAYPGWLDRSYPYPEGKPSPDLYDYGDSRADDVSPLKADGSDDEFTQTLEALRKRAQMIRLPAKRRNYPLIKLKKTIVIVGTNLIIIYILTGHCWNMFDMCCTANICGPEGRK</sequence>
<keyword evidence="2" id="KW-1133">Transmembrane helix</keyword>
<comment type="caution">
    <text evidence="3">The sequence shown here is derived from an EMBL/GenBank/DDBJ whole genome shotgun (WGS) entry which is preliminary data.</text>
</comment>
<dbReference type="Proteomes" id="UP001208570">
    <property type="component" value="Unassembled WGS sequence"/>
</dbReference>
<keyword evidence="4" id="KW-1185">Reference proteome</keyword>
<dbReference type="EMBL" id="JAODUP010000224">
    <property type="protein sequence ID" value="KAK2155982.1"/>
    <property type="molecule type" value="Genomic_DNA"/>
</dbReference>